<dbReference type="RefSeq" id="XP_024771167.1">
    <property type="nucleotide sequence ID" value="XM_024916274.1"/>
</dbReference>
<dbReference type="InterPro" id="IPR011051">
    <property type="entry name" value="RmlC_Cupin_sf"/>
</dbReference>
<dbReference type="SUPFAM" id="SSF51182">
    <property type="entry name" value="RmlC-like cupins"/>
    <property type="match status" value="1"/>
</dbReference>
<evidence type="ECO:0000313" key="5">
    <source>
        <dbReference type="Proteomes" id="UP000241690"/>
    </source>
</evidence>
<keyword evidence="5" id="KW-1185">Reference proteome</keyword>
<dbReference type="InterPro" id="IPR013096">
    <property type="entry name" value="Cupin_2"/>
</dbReference>
<accession>A0A2T4A350</accession>
<sequence length="321" mass="35460">MSNSTDQSLLSKLPSQNAEPLWTVMHSMVKPLPSPRAVPSIWRYNDIHALLLEAGRTGPAEKAERRVLMLVNPKLDAPFTTDTLYAGLQLINPGEVAPAHRHRSFAIRFIIEGSGAFTAVGGNKVYMEPGDLILTPKWQWHDHGHEGDAPMIWLDGLDLPLYHKLPVHFAEPYTEPSYPSKPVVDSPLRFPWAQMKAKLDASSANFSLEEYHDVATGGHISFTIGAMALRISKGSKISPKRDTCSFIFHVIEGHGKTTILGNDRSNGETVAWSKGDTFAVPAWNHITHDVATSGGDAYLFILTDKPLLENLDMYLLDSTQS</sequence>
<dbReference type="Gene3D" id="2.60.120.10">
    <property type="entry name" value="Jelly Rolls"/>
    <property type="match status" value="1"/>
</dbReference>
<dbReference type="AlphaFoldDB" id="A0A2T4A350"/>
<evidence type="ECO:0000256" key="2">
    <source>
        <dbReference type="ARBA" id="ARBA00023002"/>
    </source>
</evidence>
<dbReference type="GO" id="GO:0051213">
    <property type="term" value="F:dioxygenase activity"/>
    <property type="evidence" value="ECO:0007669"/>
    <property type="project" value="UniProtKB-KW"/>
</dbReference>
<keyword evidence="1" id="KW-0223">Dioxygenase</keyword>
<evidence type="ECO:0000256" key="1">
    <source>
        <dbReference type="ARBA" id="ARBA00022964"/>
    </source>
</evidence>
<name>A0A2T4A350_TRIHA</name>
<reference evidence="4 5" key="1">
    <citation type="submission" date="2016-07" db="EMBL/GenBank/DDBJ databases">
        <title>Multiple horizontal gene transfer events from other fungi enriched the ability of initially mycotrophic Trichoderma (Ascomycota) to feed on dead plant biomass.</title>
        <authorList>
            <consortium name="DOE Joint Genome Institute"/>
            <person name="Aerts A."/>
            <person name="Atanasova L."/>
            <person name="Chenthamara K."/>
            <person name="Zhang J."/>
            <person name="Grujic M."/>
            <person name="Henrissat B."/>
            <person name="Kuo A."/>
            <person name="Salamov A."/>
            <person name="Lipzen A."/>
            <person name="Labutti K."/>
            <person name="Barry K."/>
            <person name="Miao Y."/>
            <person name="Rahimi M.J."/>
            <person name="Shen Q."/>
            <person name="Grigoriev I.V."/>
            <person name="Kubicek C.P."/>
            <person name="Druzhinina I.S."/>
        </authorList>
    </citation>
    <scope>NUCLEOTIDE SEQUENCE [LARGE SCALE GENOMIC DNA]</scope>
    <source>
        <strain evidence="4 5">CBS 226.95</strain>
    </source>
</reference>
<dbReference type="PANTHER" id="PTHR41517">
    <property type="entry name" value="1,2-DIOXYGENASE PROTEIN-RELATED"/>
    <property type="match status" value="1"/>
</dbReference>
<gene>
    <name evidence="4" type="ORF">M431DRAFT_485334</name>
</gene>
<organism evidence="4 5">
    <name type="scientific">Trichoderma harzianum CBS 226.95</name>
    <dbReference type="NCBI Taxonomy" id="983964"/>
    <lineage>
        <taxon>Eukaryota</taxon>
        <taxon>Fungi</taxon>
        <taxon>Dikarya</taxon>
        <taxon>Ascomycota</taxon>
        <taxon>Pezizomycotina</taxon>
        <taxon>Sordariomycetes</taxon>
        <taxon>Hypocreomycetidae</taxon>
        <taxon>Hypocreales</taxon>
        <taxon>Hypocreaceae</taxon>
        <taxon>Trichoderma</taxon>
    </lineage>
</organism>
<dbReference type="CDD" id="cd02216">
    <property type="entry name" value="cupin_GDO-like_N"/>
    <property type="match status" value="1"/>
</dbReference>
<protein>
    <recommendedName>
        <fullName evidence="3">Cupin type-2 domain-containing protein</fullName>
    </recommendedName>
</protein>
<dbReference type="EMBL" id="KZ679686">
    <property type="protein sequence ID" value="PTB51490.1"/>
    <property type="molecule type" value="Genomic_DNA"/>
</dbReference>
<dbReference type="PANTHER" id="PTHR41517:SF1">
    <property type="entry name" value="CUPIN"/>
    <property type="match status" value="1"/>
</dbReference>
<dbReference type="CDD" id="cd06992">
    <property type="entry name" value="cupin_GDO-like_C"/>
    <property type="match status" value="1"/>
</dbReference>
<dbReference type="Proteomes" id="UP000241690">
    <property type="component" value="Unassembled WGS sequence"/>
</dbReference>
<feature type="domain" description="Cupin type-2" evidence="3">
    <location>
        <begin position="88"/>
        <end position="155"/>
    </location>
</feature>
<dbReference type="GeneID" id="36624843"/>
<evidence type="ECO:0000313" key="4">
    <source>
        <dbReference type="EMBL" id="PTB51490.1"/>
    </source>
</evidence>
<dbReference type="STRING" id="983964.A0A2T4A350"/>
<proteinExistence type="predicted"/>
<keyword evidence="2" id="KW-0560">Oxidoreductase</keyword>
<dbReference type="InterPro" id="IPR047183">
    <property type="entry name" value="GDO-like"/>
</dbReference>
<evidence type="ECO:0000259" key="3">
    <source>
        <dbReference type="Pfam" id="PF07883"/>
    </source>
</evidence>
<dbReference type="InterPro" id="IPR014710">
    <property type="entry name" value="RmlC-like_jellyroll"/>
</dbReference>
<dbReference type="Pfam" id="PF07883">
    <property type="entry name" value="Cupin_2"/>
    <property type="match status" value="1"/>
</dbReference>